<dbReference type="GO" id="GO:0070492">
    <property type="term" value="F:oligosaccharide binding"/>
    <property type="evidence" value="ECO:0007669"/>
    <property type="project" value="TreeGrafter"/>
</dbReference>
<dbReference type="InterPro" id="IPR014716">
    <property type="entry name" value="Fibrinogen_a/b/g_C_1"/>
</dbReference>
<keyword evidence="3" id="KW-0479">Metal-binding</keyword>
<dbReference type="GO" id="GO:0005975">
    <property type="term" value="P:carbohydrate metabolic process"/>
    <property type="evidence" value="ECO:0007669"/>
    <property type="project" value="UniProtKB-ARBA"/>
</dbReference>
<dbReference type="RefSeq" id="WP_179844008.1">
    <property type="nucleotide sequence ID" value="NZ_JACCBA010000001.1"/>
</dbReference>
<evidence type="ECO:0000313" key="8">
    <source>
        <dbReference type="EMBL" id="NYD46810.1"/>
    </source>
</evidence>
<keyword evidence="4" id="KW-0430">Lectin</keyword>
<evidence type="ECO:0000259" key="7">
    <source>
        <dbReference type="PROSITE" id="PS51406"/>
    </source>
</evidence>
<dbReference type="AlphaFoldDB" id="A0A7Y9JFB6"/>
<dbReference type="GO" id="GO:0005615">
    <property type="term" value="C:extracellular space"/>
    <property type="evidence" value="ECO:0007669"/>
    <property type="project" value="TreeGrafter"/>
</dbReference>
<accession>A0A7Y9JFB6</accession>
<gene>
    <name evidence="8" type="ORF">BJY14_002793</name>
</gene>
<evidence type="ECO:0000313" key="9">
    <source>
        <dbReference type="Proteomes" id="UP000529783"/>
    </source>
</evidence>
<dbReference type="GO" id="GO:0046872">
    <property type="term" value="F:metal ion binding"/>
    <property type="evidence" value="ECO:0007669"/>
    <property type="project" value="UniProtKB-KW"/>
</dbReference>
<dbReference type="NCBIfam" id="NF040941">
    <property type="entry name" value="GGGWT_bact"/>
    <property type="match status" value="1"/>
</dbReference>
<dbReference type="InterPro" id="IPR011047">
    <property type="entry name" value="Quinoprotein_ADH-like_sf"/>
</dbReference>
<dbReference type="InterPro" id="IPR013783">
    <property type="entry name" value="Ig-like_fold"/>
</dbReference>
<evidence type="ECO:0000256" key="3">
    <source>
        <dbReference type="ARBA" id="ARBA00022723"/>
    </source>
</evidence>
<dbReference type="EMBL" id="JACCBA010000001">
    <property type="protein sequence ID" value="NYD46810.1"/>
    <property type="molecule type" value="Genomic_DNA"/>
</dbReference>
<keyword evidence="9" id="KW-1185">Reference proteome</keyword>
<keyword evidence="2" id="KW-0272">Extracellular matrix</keyword>
<evidence type="ECO:0000256" key="1">
    <source>
        <dbReference type="ARBA" id="ARBA00004498"/>
    </source>
</evidence>
<dbReference type="SUPFAM" id="SSF50998">
    <property type="entry name" value="Quinoprotein alcohol dehydrogenase-like"/>
    <property type="match status" value="1"/>
</dbReference>
<evidence type="ECO:0000256" key="6">
    <source>
        <dbReference type="ARBA" id="ARBA00023157"/>
    </source>
</evidence>
<dbReference type="PROSITE" id="PS51406">
    <property type="entry name" value="FIBRINOGEN_C_2"/>
    <property type="match status" value="1"/>
</dbReference>
<comment type="caution">
    <text evidence="8">The sequence shown here is derived from an EMBL/GenBank/DDBJ whole genome shotgun (WGS) entry which is preliminary data.</text>
</comment>
<dbReference type="PANTHER" id="PTHR16146">
    <property type="entry name" value="INTELECTIN"/>
    <property type="match status" value="1"/>
</dbReference>
<dbReference type="SUPFAM" id="SSF56496">
    <property type="entry name" value="Fibrinogen C-terminal domain-like"/>
    <property type="match status" value="1"/>
</dbReference>
<dbReference type="InterPro" id="IPR036056">
    <property type="entry name" value="Fibrinogen-like_C"/>
</dbReference>
<name>A0A7Y9JFB6_9ACTN</name>
<comment type="subcellular location">
    <subcellularLocation>
        <location evidence="1">Secreted</location>
        <location evidence="1">Extracellular space</location>
        <location evidence="1">Extracellular matrix</location>
    </subcellularLocation>
</comment>
<evidence type="ECO:0000256" key="5">
    <source>
        <dbReference type="ARBA" id="ARBA00022837"/>
    </source>
</evidence>
<dbReference type="InterPro" id="IPR002181">
    <property type="entry name" value="Fibrinogen_a/b/g_C_dom"/>
</dbReference>
<keyword evidence="2" id="KW-0964">Secreted</keyword>
<feature type="domain" description="Fibrinogen C-terminal" evidence="7">
    <location>
        <begin position="39"/>
        <end position="95"/>
    </location>
</feature>
<keyword evidence="5" id="KW-0106">Calcium</keyword>
<reference evidence="8 9" key="1">
    <citation type="submission" date="2020-07" db="EMBL/GenBank/DDBJ databases">
        <title>Sequencing the genomes of 1000 actinobacteria strains.</title>
        <authorList>
            <person name="Klenk H.-P."/>
        </authorList>
    </citation>
    <scope>NUCLEOTIDE SEQUENCE [LARGE SCALE GENOMIC DNA]</scope>
    <source>
        <strain evidence="8 9">DSM 40398</strain>
    </source>
</reference>
<evidence type="ECO:0000256" key="4">
    <source>
        <dbReference type="ARBA" id="ARBA00022734"/>
    </source>
</evidence>
<organism evidence="8 9">
    <name type="scientific">Actinomadura luteofluorescens</name>
    <dbReference type="NCBI Taxonomy" id="46163"/>
    <lineage>
        <taxon>Bacteria</taxon>
        <taxon>Bacillati</taxon>
        <taxon>Actinomycetota</taxon>
        <taxon>Actinomycetes</taxon>
        <taxon>Streptosporangiales</taxon>
        <taxon>Thermomonosporaceae</taxon>
        <taxon>Actinomadura</taxon>
    </lineage>
</organism>
<protein>
    <recommendedName>
        <fullName evidence="7">Fibrinogen C-terminal domain-containing protein</fullName>
    </recommendedName>
</protein>
<proteinExistence type="predicted"/>
<dbReference type="Gene3D" id="2.60.40.10">
    <property type="entry name" value="Immunoglobulins"/>
    <property type="match status" value="1"/>
</dbReference>
<evidence type="ECO:0000256" key="2">
    <source>
        <dbReference type="ARBA" id="ARBA00022530"/>
    </source>
</evidence>
<sequence>MTIAATAALLTGTVVATVSAQGGDRSASLSAAAVQRDGKTSARAAASCWAIKQQFPSSTDGIYWLQTPKLIAPDQFYCDMTTDGGGWVLVGRGRQGWNFAFPGQNGAASVRNSPTGTAAFTPATLPAKTIDGLLNGHTVDDLPDGVRIRRATDAGGTKWQNMLWKFQKAAPWSWTFDADPSHPLSSVSFDGTDYSGGNTRQVTKDSLLRPTHGFYTFETKQNSWQRGFSYRSYVTAGDNSPTSYLWRSGVSGGNTIPFAQVWIRPKLTDLQYPAVPDSGTPSASEKPLMSNKTSGGAWGVTGVVSGGTGEAHLEVQGMAVSGNTMYVGGEFKYVQKGASPASGEKVEQSYLAAFDTATGEWKSSFRPKLNGGVWDLQVAGGKLIVAGEFTKANDAANTTGLVALDLATGKNAAGWQANVTNSTGGAAMARALDLQGDWLYVGGNFTRIAGGNPIGSPISVGRAARVRVSDGKPDGTWKPAFNGSVMELDANPTGDRVYYSGYFTSVNSKPARKIAVIGTAAPAVQVAGLDDQNWHPSTPTVDKQYQQIIREFGDKVWVGGSEHVLSAYTKSKFERLHTVIAKTGGDFQAAVEINGIVYASCHCYNFLYHDGDAWPTPTTWSQIQSINAVGAFDGKTAEPVSDFLPSIATRAGNGPWEMTKDAQGCMWIGGDINRGSWLSTGYQWAGGFTRVCQQDATPPAKPTDLKVASDGGGVKVSWKAPAENEGVKYEVIRDDRVIGVTAGWHLDVTEPGGNYWVRAIDAGGNRSASTAVASP</sequence>
<keyword evidence="6" id="KW-1015">Disulfide bond</keyword>
<dbReference type="Proteomes" id="UP000529783">
    <property type="component" value="Unassembled WGS sequence"/>
</dbReference>
<dbReference type="PANTHER" id="PTHR16146:SF46">
    <property type="entry name" value="INTELECTIN-1A-RELATED"/>
    <property type="match status" value="1"/>
</dbReference>
<dbReference type="Gene3D" id="3.90.215.10">
    <property type="entry name" value="Gamma Fibrinogen, chain A, domain 1"/>
    <property type="match status" value="1"/>
</dbReference>